<protein>
    <submittedName>
        <fullName evidence="1">Uncharacterized protein</fullName>
    </submittedName>
</protein>
<organism evidence="1 2">
    <name type="scientific">Oryza rufipogon</name>
    <name type="common">Brownbeard rice</name>
    <name type="synonym">Asian wild rice</name>
    <dbReference type="NCBI Taxonomy" id="4529"/>
    <lineage>
        <taxon>Eukaryota</taxon>
        <taxon>Viridiplantae</taxon>
        <taxon>Streptophyta</taxon>
        <taxon>Embryophyta</taxon>
        <taxon>Tracheophyta</taxon>
        <taxon>Spermatophyta</taxon>
        <taxon>Magnoliopsida</taxon>
        <taxon>Liliopsida</taxon>
        <taxon>Poales</taxon>
        <taxon>Poaceae</taxon>
        <taxon>BOP clade</taxon>
        <taxon>Oryzoideae</taxon>
        <taxon>Oryzeae</taxon>
        <taxon>Oryzinae</taxon>
        <taxon>Oryza</taxon>
    </lineage>
</organism>
<dbReference type="Proteomes" id="UP000008022">
    <property type="component" value="Unassembled WGS sequence"/>
</dbReference>
<dbReference type="HOGENOM" id="CLU_1135084_0_0_1"/>
<keyword evidence="2" id="KW-1185">Reference proteome</keyword>
<name>A0A0E0QUK0_ORYRU</name>
<accession>A0A0E0QUK0</accession>
<dbReference type="EnsemblPlants" id="ORUFI09G19800.1">
    <property type="protein sequence ID" value="ORUFI09G19800.1"/>
    <property type="gene ID" value="ORUFI09G19800"/>
</dbReference>
<dbReference type="Gramene" id="ORUFI09G19800.1">
    <property type="protein sequence ID" value="ORUFI09G19800.1"/>
    <property type="gene ID" value="ORUFI09G19800"/>
</dbReference>
<evidence type="ECO:0000313" key="2">
    <source>
        <dbReference type="Proteomes" id="UP000008022"/>
    </source>
</evidence>
<proteinExistence type="predicted"/>
<sequence length="245" mass="27432">MVWILEQRMLAWAHHVVMQSEVEIQEAAVDELIQGTSFGMAKVCYENQLLLALGGKQQLAEHLKVALWMDSSFGMALLCYKNQLLLALEGKQELAEHLKGTSFGMAKVCYENQLLLALGGKQQLAEHLKVALWMDTSFGMAQLCYESQLLLAFEGKQQLAEHQKGTSFGRAKVCYENQLLLALGGKQQLADNLKIKNQQEEAALPEEPWETLRQYQEEEPILSETLCGRSGAKPCHEGKSLCCQC</sequence>
<reference evidence="1" key="2">
    <citation type="submission" date="2015-06" db="UniProtKB">
        <authorList>
            <consortium name="EnsemblPlants"/>
        </authorList>
    </citation>
    <scope>IDENTIFICATION</scope>
</reference>
<evidence type="ECO:0000313" key="1">
    <source>
        <dbReference type="EnsemblPlants" id="ORUFI09G19800.1"/>
    </source>
</evidence>
<dbReference type="AlphaFoldDB" id="A0A0E0QUK0"/>
<reference evidence="2" key="1">
    <citation type="submission" date="2013-06" db="EMBL/GenBank/DDBJ databases">
        <authorList>
            <person name="Zhao Q."/>
        </authorList>
    </citation>
    <scope>NUCLEOTIDE SEQUENCE</scope>
    <source>
        <strain evidence="2">cv. W1943</strain>
    </source>
</reference>